<evidence type="ECO:0000313" key="3">
    <source>
        <dbReference type="Proteomes" id="UP000232638"/>
    </source>
</evidence>
<keyword evidence="3" id="KW-1185">Reference proteome</keyword>
<dbReference type="KEGG" id="tsy:THSYN_01985"/>
<dbReference type="Pfam" id="PF01814">
    <property type="entry name" value="Hemerythrin"/>
    <property type="match status" value="1"/>
</dbReference>
<keyword evidence="2" id="KW-0808">Transferase</keyword>
<organism evidence="2 3">
    <name type="scientific">Candidatus Thiodictyon syntrophicum</name>
    <dbReference type="NCBI Taxonomy" id="1166950"/>
    <lineage>
        <taxon>Bacteria</taxon>
        <taxon>Pseudomonadati</taxon>
        <taxon>Pseudomonadota</taxon>
        <taxon>Gammaproteobacteria</taxon>
        <taxon>Chromatiales</taxon>
        <taxon>Chromatiaceae</taxon>
        <taxon>Thiodictyon</taxon>
    </lineage>
</organism>
<dbReference type="EMBL" id="CP020370">
    <property type="protein sequence ID" value="AUB79849.1"/>
    <property type="molecule type" value="Genomic_DNA"/>
</dbReference>
<evidence type="ECO:0000313" key="2">
    <source>
        <dbReference type="EMBL" id="AUB79849.1"/>
    </source>
</evidence>
<sequence>MQTLDGYRTIHSHLREMVDDLSGLLTEEHLRISSNARTAYEQLCDLGEEVSRHLTEEDRNVFPALLMHEDPKVKSIAWGFISGEGFMRKTFEDYYRRWLKHCDFNFAGEFLAETRDMFTLVAQRLEREERVLLPKMVEIGMLREARQSFVSGAVRAH</sequence>
<accession>A0A2K8U359</accession>
<dbReference type="OrthoDB" id="8809825at2"/>
<protein>
    <submittedName>
        <fullName evidence="2">Hypoxanthine phosphoribosyltransferase</fullName>
    </submittedName>
</protein>
<proteinExistence type="predicted"/>
<dbReference type="AlphaFoldDB" id="A0A2K8U359"/>
<dbReference type="RefSeq" id="WP_100917664.1">
    <property type="nucleotide sequence ID" value="NZ_CP020370.1"/>
</dbReference>
<dbReference type="Gene3D" id="1.20.120.520">
    <property type="entry name" value="nmb1532 protein domain like"/>
    <property type="match status" value="1"/>
</dbReference>
<dbReference type="Proteomes" id="UP000232638">
    <property type="component" value="Chromosome"/>
</dbReference>
<keyword evidence="2" id="KW-0328">Glycosyltransferase</keyword>
<dbReference type="GO" id="GO:0016757">
    <property type="term" value="F:glycosyltransferase activity"/>
    <property type="evidence" value="ECO:0007669"/>
    <property type="project" value="UniProtKB-KW"/>
</dbReference>
<reference evidence="2 3" key="1">
    <citation type="submission" date="2017-03" db="EMBL/GenBank/DDBJ databases">
        <title>Complete genome sequence of Candidatus 'Thiodictyon syntrophicum' sp. nov. strain Cad16T, a photolithoautotroph purple sulfur bacterium isolated from an alpine meromictic lake.</title>
        <authorList>
            <person name="Luedin S.M."/>
            <person name="Pothier J.F."/>
            <person name="Danza F."/>
            <person name="Storelli N."/>
            <person name="Wittwer M."/>
            <person name="Tonolla M."/>
        </authorList>
    </citation>
    <scope>NUCLEOTIDE SEQUENCE [LARGE SCALE GENOMIC DNA]</scope>
    <source>
        <strain evidence="2 3">Cad16T</strain>
    </source>
</reference>
<feature type="domain" description="Hemerythrin-like" evidence="1">
    <location>
        <begin position="7"/>
        <end position="135"/>
    </location>
</feature>
<gene>
    <name evidence="2" type="ORF">THSYN_01985</name>
</gene>
<dbReference type="InterPro" id="IPR012312">
    <property type="entry name" value="Hemerythrin-like"/>
</dbReference>
<name>A0A2K8U359_9GAMM</name>
<evidence type="ECO:0000259" key="1">
    <source>
        <dbReference type="Pfam" id="PF01814"/>
    </source>
</evidence>